<dbReference type="InterPro" id="IPR035965">
    <property type="entry name" value="PAS-like_dom_sf"/>
</dbReference>
<keyword evidence="7" id="KW-0547">Nucleotide-binding</keyword>
<evidence type="ECO:0000256" key="6">
    <source>
        <dbReference type="ARBA" id="ARBA00022679"/>
    </source>
</evidence>
<dbReference type="InterPro" id="IPR005467">
    <property type="entry name" value="His_kinase_dom"/>
</dbReference>
<dbReference type="PANTHER" id="PTHR43711:SF1">
    <property type="entry name" value="HISTIDINE KINASE 1"/>
    <property type="match status" value="1"/>
</dbReference>
<keyword evidence="10" id="KW-0902">Two-component regulatory system</keyword>
<evidence type="ECO:0000313" key="15">
    <source>
        <dbReference type="Proteomes" id="UP000239772"/>
    </source>
</evidence>
<feature type="domain" description="Histidine kinase" evidence="13">
    <location>
        <begin position="342"/>
        <end position="562"/>
    </location>
</feature>
<evidence type="ECO:0000256" key="4">
    <source>
        <dbReference type="ARBA" id="ARBA00022475"/>
    </source>
</evidence>
<keyword evidence="8 14" id="KW-0418">Kinase</keyword>
<dbReference type="AlphaFoldDB" id="A0A2T1HSE2"/>
<dbReference type="InterPro" id="IPR000014">
    <property type="entry name" value="PAS"/>
</dbReference>
<dbReference type="SMART" id="SM00388">
    <property type="entry name" value="HisKA"/>
    <property type="match status" value="1"/>
</dbReference>
<dbReference type="CDD" id="cd00082">
    <property type="entry name" value="HisKA"/>
    <property type="match status" value="1"/>
</dbReference>
<dbReference type="SUPFAM" id="SSF55874">
    <property type="entry name" value="ATPase domain of HSP90 chaperone/DNA topoisomerase II/histidine kinase"/>
    <property type="match status" value="1"/>
</dbReference>
<gene>
    <name evidence="14" type="ORF">SLNSH_13755</name>
</gene>
<evidence type="ECO:0000256" key="2">
    <source>
        <dbReference type="ARBA" id="ARBA00004236"/>
    </source>
</evidence>
<dbReference type="PANTHER" id="PTHR43711">
    <property type="entry name" value="TWO-COMPONENT HISTIDINE KINASE"/>
    <property type="match status" value="1"/>
</dbReference>
<evidence type="ECO:0000256" key="7">
    <source>
        <dbReference type="ARBA" id="ARBA00022741"/>
    </source>
</evidence>
<evidence type="ECO:0000259" key="13">
    <source>
        <dbReference type="PROSITE" id="PS50109"/>
    </source>
</evidence>
<dbReference type="CDD" id="cd00130">
    <property type="entry name" value="PAS"/>
    <property type="match status" value="1"/>
</dbReference>
<keyword evidence="12" id="KW-1133">Transmembrane helix</keyword>
<dbReference type="Proteomes" id="UP000239772">
    <property type="component" value="Unassembled WGS sequence"/>
</dbReference>
<dbReference type="EC" id="2.7.13.3" evidence="3"/>
<feature type="transmembrane region" description="Helical" evidence="12">
    <location>
        <begin position="128"/>
        <end position="147"/>
    </location>
</feature>
<dbReference type="GO" id="GO:0000155">
    <property type="term" value="F:phosphorelay sensor kinase activity"/>
    <property type="evidence" value="ECO:0007669"/>
    <property type="project" value="InterPro"/>
</dbReference>
<dbReference type="Gene3D" id="3.30.450.20">
    <property type="entry name" value="PAS domain"/>
    <property type="match status" value="1"/>
</dbReference>
<dbReference type="InterPro" id="IPR050736">
    <property type="entry name" value="Sensor_HK_Regulatory"/>
</dbReference>
<dbReference type="Pfam" id="PF00512">
    <property type="entry name" value="HisKA"/>
    <property type="match status" value="1"/>
</dbReference>
<feature type="transmembrane region" description="Helical" evidence="12">
    <location>
        <begin position="102"/>
        <end position="121"/>
    </location>
</feature>
<dbReference type="InterPro" id="IPR036097">
    <property type="entry name" value="HisK_dim/P_sf"/>
</dbReference>
<sequence>MARQLGDLVHASADADALARPRHAWFIGSRLALGALALAAIPVMLAAGGVPAPAILLVVGCVLQAVTAVFASRTGRLHDAHAASILSACAALALYASVSEGLGSPALAGLALVVLEAPLVGRIRELRFAAALAMGALALVAGAGAGAADARDLMGAFGVHSSVLAFSLGIALLTQREMRARALRERRLTAHNRLLVDGFGDLVTRHDAQGSVFYAGPAAGSVLGVAPGALTGRGLFERVHVADRPLYLMALADAGAGSALSRAQVRVRKGELDPAERASAPVYAWIEVRARRIEGDAEAGEDAEIVCVMRDVSTQRQHEAEIDTARAAAEAAAALKDRFLATVSHELRTPLNAIIGFSEMLADEKLVPSGDARQRDYARIIHVSGEHLLEVVNTLLDMSKIDAGTLTLQPEPFDVARLADAAVEMLRLKAEQSQIDLSAAIQPGLPELVADRRACKQILINLLSNAIKFTPRGGRVRLDVRREGDILVMAVEDTGIGIAAEDLPRLGEPFFQARGSYDRPYEGTGLGLSVVRGLVGLHAGAVQVESVLGKGTRFSVRLGFDCRVKPAPVHGGLREVLAEGSRDRATAASMVTSSKLSVLSDTVKKSA</sequence>
<dbReference type="Pfam" id="PF02518">
    <property type="entry name" value="HATPase_c"/>
    <property type="match status" value="1"/>
</dbReference>
<comment type="catalytic activity">
    <reaction evidence="1">
        <text>ATP + protein L-histidine = ADP + protein N-phospho-L-histidine.</text>
        <dbReference type="EC" id="2.7.13.3"/>
    </reaction>
</comment>
<keyword evidence="4" id="KW-1003">Cell membrane</keyword>
<evidence type="ECO:0000256" key="12">
    <source>
        <dbReference type="SAM" id="Phobius"/>
    </source>
</evidence>
<protein>
    <recommendedName>
        <fullName evidence="3">histidine kinase</fullName>
        <ecNumber evidence="3">2.7.13.3</ecNumber>
    </recommendedName>
</protein>
<dbReference type="SUPFAM" id="SSF47384">
    <property type="entry name" value="Homodimeric domain of signal transducing histidine kinase"/>
    <property type="match status" value="1"/>
</dbReference>
<dbReference type="FunFam" id="3.30.565.10:FF:000023">
    <property type="entry name" value="PAS domain-containing sensor histidine kinase"/>
    <property type="match status" value="1"/>
</dbReference>
<keyword evidence="11 12" id="KW-0472">Membrane</keyword>
<dbReference type="EMBL" id="PVZS01000013">
    <property type="protein sequence ID" value="PSC04556.1"/>
    <property type="molecule type" value="Genomic_DNA"/>
</dbReference>
<accession>A0A2T1HSE2</accession>
<evidence type="ECO:0000256" key="3">
    <source>
        <dbReference type="ARBA" id="ARBA00012438"/>
    </source>
</evidence>
<keyword evidence="5" id="KW-0597">Phosphoprotein</keyword>
<dbReference type="InterPro" id="IPR003594">
    <property type="entry name" value="HATPase_dom"/>
</dbReference>
<dbReference type="Gene3D" id="1.10.287.130">
    <property type="match status" value="1"/>
</dbReference>
<dbReference type="PROSITE" id="PS50109">
    <property type="entry name" value="HIS_KIN"/>
    <property type="match status" value="1"/>
</dbReference>
<dbReference type="InterPro" id="IPR036890">
    <property type="entry name" value="HATPase_C_sf"/>
</dbReference>
<evidence type="ECO:0000256" key="10">
    <source>
        <dbReference type="ARBA" id="ARBA00023012"/>
    </source>
</evidence>
<dbReference type="GO" id="GO:0005524">
    <property type="term" value="F:ATP binding"/>
    <property type="evidence" value="ECO:0007669"/>
    <property type="project" value="UniProtKB-KW"/>
</dbReference>
<evidence type="ECO:0000256" key="5">
    <source>
        <dbReference type="ARBA" id="ARBA00022553"/>
    </source>
</evidence>
<dbReference type="Gene3D" id="3.30.565.10">
    <property type="entry name" value="Histidine kinase-like ATPase, C-terminal domain"/>
    <property type="match status" value="1"/>
</dbReference>
<feature type="transmembrane region" description="Helical" evidence="12">
    <location>
        <begin position="153"/>
        <end position="174"/>
    </location>
</feature>
<feature type="transmembrane region" description="Helical" evidence="12">
    <location>
        <begin position="31"/>
        <end position="48"/>
    </location>
</feature>
<comment type="caution">
    <text evidence="14">The sequence shown here is derived from an EMBL/GenBank/DDBJ whole genome shotgun (WGS) entry which is preliminary data.</text>
</comment>
<reference evidence="15" key="1">
    <citation type="submission" date="2018-03" db="EMBL/GenBank/DDBJ databases">
        <authorList>
            <person name="Sun L."/>
            <person name="Liu H."/>
            <person name="Chen W."/>
            <person name="Huang K."/>
            <person name="Liu W."/>
            <person name="Gao X."/>
        </authorList>
    </citation>
    <scope>NUCLEOTIDE SEQUENCE [LARGE SCALE GENOMIC DNA]</scope>
    <source>
        <strain evidence="15">SH9</strain>
    </source>
</reference>
<dbReference type="InterPro" id="IPR004358">
    <property type="entry name" value="Sig_transdc_His_kin-like_C"/>
</dbReference>
<proteinExistence type="predicted"/>
<dbReference type="SUPFAM" id="SSF55785">
    <property type="entry name" value="PYP-like sensor domain (PAS domain)"/>
    <property type="match status" value="1"/>
</dbReference>
<evidence type="ECO:0000256" key="8">
    <source>
        <dbReference type="ARBA" id="ARBA00022777"/>
    </source>
</evidence>
<evidence type="ECO:0000313" key="14">
    <source>
        <dbReference type="EMBL" id="PSC04556.1"/>
    </source>
</evidence>
<dbReference type="CDD" id="cd16922">
    <property type="entry name" value="HATPase_EvgS-ArcB-TorS-like"/>
    <property type="match status" value="1"/>
</dbReference>
<dbReference type="SMART" id="SM00387">
    <property type="entry name" value="HATPase_c"/>
    <property type="match status" value="1"/>
</dbReference>
<keyword evidence="9" id="KW-0067">ATP-binding</keyword>
<evidence type="ECO:0000256" key="1">
    <source>
        <dbReference type="ARBA" id="ARBA00000085"/>
    </source>
</evidence>
<evidence type="ECO:0000256" key="11">
    <source>
        <dbReference type="ARBA" id="ARBA00023136"/>
    </source>
</evidence>
<dbReference type="SMART" id="SM00091">
    <property type="entry name" value="PAS"/>
    <property type="match status" value="1"/>
</dbReference>
<keyword evidence="12" id="KW-0812">Transmembrane</keyword>
<dbReference type="GO" id="GO:0005886">
    <property type="term" value="C:plasma membrane"/>
    <property type="evidence" value="ECO:0007669"/>
    <property type="project" value="UniProtKB-SubCell"/>
</dbReference>
<dbReference type="InterPro" id="IPR003661">
    <property type="entry name" value="HisK_dim/P_dom"/>
</dbReference>
<organism evidence="14 15">
    <name type="scientific">Alsobacter soli</name>
    <dbReference type="NCBI Taxonomy" id="2109933"/>
    <lineage>
        <taxon>Bacteria</taxon>
        <taxon>Pseudomonadati</taxon>
        <taxon>Pseudomonadota</taxon>
        <taxon>Alphaproteobacteria</taxon>
        <taxon>Hyphomicrobiales</taxon>
        <taxon>Alsobacteraceae</taxon>
        <taxon>Alsobacter</taxon>
    </lineage>
</organism>
<evidence type="ECO:0000256" key="9">
    <source>
        <dbReference type="ARBA" id="ARBA00022840"/>
    </source>
</evidence>
<keyword evidence="15" id="KW-1185">Reference proteome</keyword>
<feature type="transmembrane region" description="Helical" evidence="12">
    <location>
        <begin position="54"/>
        <end position="72"/>
    </location>
</feature>
<comment type="subcellular location">
    <subcellularLocation>
        <location evidence="2">Cell membrane</location>
    </subcellularLocation>
</comment>
<dbReference type="PRINTS" id="PR00344">
    <property type="entry name" value="BCTRLSENSOR"/>
</dbReference>
<keyword evidence="6" id="KW-0808">Transferase</keyword>
<name>A0A2T1HSE2_9HYPH</name>